<reference evidence="1" key="1">
    <citation type="submission" date="2018-01" db="EMBL/GenBank/DDBJ databases">
        <authorList>
            <person name="Krukenberg V."/>
        </authorList>
    </citation>
    <scope>NUCLEOTIDE SEQUENCE</scope>
    <source>
        <strain evidence="1">E20ANME2</strain>
    </source>
</reference>
<dbReference type="Proteomes" id="UP000248329">
    <property type="component" value="Unassembled WGS sequence"/>
</dbReference>
<evidence type="ECO:0000313" key="2">
    <source>
        <dbReference type="Proteomes" id="UP000248329"/>
    </source>
</evidence>
<evidence type="ECO:0000313" key="1">
    <source>
        <dbReference type="EMBL" id="PXF62073.1"/>
    </source>
</evidence>
<sequence length="223" mass="24813">MIRADITVTGDVQRVGFRTFIKNLADSLNIKGYAKNLNDGSVNIVCESEKNNIEELINELRENPPSFASIGDISVKYADCTGEYVSFERTNGDVPKEATLGDLLGVMQSFDTKAEVLVTILSDMHVTLKSVKRDTGLTLDKQDQMLDKQDTTIQVLKDVKGDTGQIKGIKEDTEVMKDKLTSIEEIHKELRDLRVKYNQLSDDVTEIKIAISELSESRVSVPA</sequence>
<gene>
    <name evidence="1" type="ORF">C4B59_00190</name>
</gene>
<name>A0AC61L6M8_9EURY</name>
<organism evidence="1 2">
    <name type="scientific">Candidatus Methanogaster sp</name>
    <dbReference type="NCBI Taxonomy" id="3386292"/>
    <lineage>
        <taxon>Archaea</taxon>
        <taxon>Methanobacteriati</taxon>
        <taxon>Methanobacteriota</taxon>
        <taxon>Stenosarchaea group</taxon>
        <taxon>Methanomicrobia</taxon>
        <taxon>Methanosarcinales</taxon>
        <taxon>ANME-2 cluster</taxon>
        <taxon>Candidatus Methanogasteraceae</taxon>
        <taxon>Candidatus Methanogaster</taxon>
    </lineage>
</organism>
<accession>A0AC61L6M8</accession>
<protein>
    <submittedName>
        <fullName evidence="1">Uncharacterized protein</fullName>
    </submittedName>
</protein>
<comment type="caution">
    <text evidence="1">The sequence shown here is derived from an EMBL/GenBank/DDBJ whole genome shotgun (WGS) entry which is preliminary data.</text>
</comment>
<dbReference type="EMBL" id="PQXF01000001">
    <property type="protein sequence ID" value="PXF62073.1"/>
    <property type="molecule type" value="Genomic_DNA"/>
</dbReference>
<proteinExistence type="predicted"/>